<evidence type="ECO:0000256" key="1">
    <source>
        <dbReference type="SAM" id="Phobius"/>
    </source>
</evidence>
<dbReference type="EMBL" id="LK052937">
    <property type="protein sequence ID" value="CDR37316.1"/>
    <property type="molecule type" value="Genomic_DNA"/>
</dbReference>
<evidence type="ECO:0000313" key="2">
    <source>
        <dbReference type="EMBL" id="CDR37316.1"/>
    </source>
</evidence>
<reference evidence="2" key="1">
    <citation type="journal article" date="2014" name="Genome Announc.">
        <title>Draft genome sequence of Rhodosporidium toruloides CECT1137, an oleaginous yeast of biotechnological interest.</title>
        <authorList>
            <person name="Morin N."/>
            <person name="Calcas X."/>
            <person name="Devillers H."/>
            <person name="Durrens P."/>
            <person name="Sherman D.J."/>
            <person name="Nicaud J.-M."/>
            <person name="Neuveglise C."/>
        </authorList>
    </citation>
    <scope>NUCLEOTIDE SEQUENCE</scope>
    <source>
        <strain evidence="2">CECT1137</strain>
    </source>
</reference>
<protein>
    <submittedName>
        <fullName evidence="2">RHTO0S02e13344g1_1</fullName>
    </submittedName>
</protein>
<keyword evidence="1" id="KW-0472">Membrane</keyword>
<accession>A0A061APL6</accession>
<keyword evidence="1" id="KW-0812">Transmembrane</keyword>
<dbReference type="OrthoDB" id="10510068at2759"/>
<name>A0A061APL6_RHOTO</name>
<gene>
    <name evidence="2" type="ORF">RHTO0S_02e13344g</name>
</gene>
<feature type="transmembrane region" description="Helical" evidence="1">
    <location>
        <begin position="91"/>
        <end position="112"/>
    </location>
</feature>
<organism evidence="2">
    <name type="scientific">Rhodotorula toruloides</name>
    <name type="common">Yeast</name>
    <name type="synonym">Rhodosporidium toruloides</name>
    <dbReference type="NCBI Taxonomy" id="5286"/>
    <lineage>
        <taxon>Eukaryota</taxon>
        <taxon>Fungi</taxon>
        <taxon>Dikarya</taxon>
        <taxon>Basidiomycota</taxon>
        <taxon>Pucciniomycotina</taxon>
        <taxon>Microbotryomycetes</taxon>
        <taxon>Sporidiobolales</taxon>
        <taxon>Sporidiobolaceae</taxon>
        <taxon>Rhodotorula</taxon>
    </lineage>
</organism>
<sequence>MSAVPQLHACTAEVLHVQAERDQGVACSYISTVGRHHEHEERCDWAPDTCPCCHELHAKQCLKAHVRTCVLEKCAHRFRWTPRTRKKRAGFANHLIPLVLSIMLFCAISATARKLKEGRASVALSQP</sequence>
<proteinExistence type="predicted"/>
<keyword evidence="1" id="KW-1133">Transmembrane helix</keyword>
<dbReference type="AlphaFoldDB" id="A0A061APL6"/>